<accession>A0A0F9HZ55</accession>
<reference evidence="3" key="1">
    <citation type="journal article" date="2015" name="Nature">
        <title>Complex archaea that bridge the gap between prokaryotes and eukaryotes.</title>
        <authorList>
            <person name="Spang A."/>
            <person name="Saw J.H."/>
            <person name="Jorgensen S.L."/>
            <person name="Zaremba-Niedzwiedzka K."/>
            <person name="Martijn J."/>
            <person name="Lind A.E."/>
            <person name="van Eijk R."/>
            <person name="Schleper C."/>
            <person name="Guy L."/>
            <person name="Ettema T.J."/>
        </authorList>
    </citation>
    <scope>NUCLEOTIDE SEQUENCE</scope>
</reference>
<feature type="transmembrane region" description="Helical" evidence="2">
    <location>
        <begin position="20"/>
        <end position="40"/>
    </location>
</feature>
<proteinExistence type="predicted"/>
<name>A0A0F9HZ55_9ZZZZ</name>
<gene>
    <name evidence="3" type="ORF">LCGC14_1645330</name>
</gene>
<evidence type="ECO:0000256" key="2">
    <source>
        <dbReference type="SAM" id="Phobius"/>
    </source>
</evidence>
<keyword evidence="2" id="KW-1133">Transmembrane helix</keyword>
<evidence type="ECO:0000313" key="3">
    <source>
        <dbReference type="EMBL" id="KKM20452.1"/>
    </source>
</evidence>
<feature type="region of interest" description="Disordered" evidence="1">
    <location>
        <begin position="125"/>
        <end position="164"/>
    </location>
</feature>
<comment type="caution">
    <text evidence="3">The sequence shown here is derived from an EMBL/GenBank/DDBJ whole genome shotgun (WGS) entry which is preliminary data.</text>
</comment>
<feature type="region of interest" description="Disordered" evidence="1">
    <location>
        <begin position="223"/>
        <end position="253"/>
    </location>
</feature>
<dbReference type="AlphaFoldDB" id="A0A0F9HZ55"/>
<keyword evidence="2" id="KW-0472">Membrane</keyword>
<dbReference type="EMBL" id="LAZR01013764">
    <property type="protein sequence ID" value="KKM20452.1"/>
    <property type="molecule type" value="Genomic_DNA"/>
</dbReference>
<organism evidence="3">
    <name type="scientific">marine sediment metagenome</name>
    <dbReference type="NCBI Taxonomy" id="412755"/>
    <lineage>
        <taxon>unclassified sequences</taxon>
        <taxon>metagenomes</taxon>
        <taxon>ecological metagenomes</taxon>
    </lineage>
</organism>
<evidence type="ECO:0000256" key="1">
    <source>
        <dbReference type="SAM" id="MobiDB-lite"/>
    </source>
</evidence>
<evidence type="ECO:0008006" key="4">
    <source>
        <dbReference type="Google" id="ProtNLM"/>
    </source>
</evidence>
<feature type="compositionally biased region" description="Basic and acidic residues" evidence="1">
    <location>
        <begin position="142"/>
        <end position="158"/>
    </location>
</feature>
<protein>
    <recommendedName>
        <fullName evidence="4">DnaD domain-containing protein</fullName>
    </recommendedName>
</protein>
<keyword evidence="2" id="KW-0812">Transmembrane</keyword>
<sequence>MSWLKSDQTLARHPKTIRAARLLGISVPTIIGHLHLLWWWCLDYAETGELDGLDAEGIARTAMWEGDPEAFAEALVNAGPGDRPGFLEHSENGHLVVHDWDDYAGQLVRRREHNRKYMKEQRGLHVDTTSPPRGKIVGAQSRVEESRVEESRVERVDGKTPSQKIPHGEFNNVLLTDDQYKQIIIKFGEIVALEWVEELSGSIESKGYKSKSHYAAILSWARRRERERSPTSAHLKPPDQLSATEELMRGSSS</sequence>